<dbReference type="InterPro" id="IPR000387">
    <property type="entry name" value="Tyr_Pase_dom"/>
</dbReference>
<dbReference type="InterPro" id="IPR016130">
    <property type="entry name" value="Tyr_Pase_AS"/>
</dbReference>
<dbReference type="Proteomes" id="UP000002499">
    <property type="component" value="Unassembled WGS sequence"/>
</dbReference>
<proteinExistence type="predicted"/>
<dbReference type="PROSITE" id="PS50056">
    <property type="entry name" value="TYR_PHOSPHATASE_2"/>
    <property type="match status" value="1"/>
</dbReference>
<dbReference type="SUPFAM" id="SSF52799">
    <property type="entry name" value="(Phosphotyrosine protein) phosphatases II"/>
    <property type="match status" value="1"/>
</dbReference>
<dbReference type="InterPro" id="IPR029021">
    <property type="entry name" value="Prot-tyrosine_phosphatase-like"/>
</dbReference>
<keyword evidence="3" id="KW-1185">Reference proteome</keyword>
<dbReference type="HOGENOM" id="CLU_057546_1_3_1"/>
<dbReference type="EMBL" id="GL698493">
    <property type="protein sequence ID" value="EFY90121.1"/>
    <property type="molecule type" value="Genomic_DNA"/>
</dbReference>
<dbReference type="GeneID" id="19248190"/>
<organism evidence="3">
    <name type="scientific">Metarhizium acridum (strain CQMa 102)</name>
    <dbReference type="NCBI Taxonomy" id="655827"/>
    <lineage>
        <taxon>Eukaryota</taxon>
        <taxon>Fungi</taxon>
        <taxon>Dikarya</taxon>
        <taxon>Ascomycota</taxon>
        <taxon>Pezizomycotina</taxon>
        <taxon>Sordariomycetes</taxon>
        <taxon>Hypocreomycetidae</taxon>
        <taxon>Hypocreales</taxon>
        <taxon>Clavicipitaceae</taxon>
        <taxon>Metarhizium</taxon>
    </lineage>
</organism>
<dbReference type="PANTHER" id="PTHR31126">
    <property type="entry name" value="TYROSINE-PROTEIN PHOSPHATASE"/>
    <property type="match status" value="1"/>
</dbReference>
<dbReference type="PANTHER" id="PTHR31126:SF73">
    <property type="entry name" value="TYROSINE SPECIFIC PROTEIN PHOSPHATASES DOMAIN-CONTAINING PROTEIN"/>
    <property type="match status" value="1"/>
</dbReference>
<dbReference type="InterPro" id="IPR026893">
    <property type="entry name" value="Tyr/Ser_Pase_IphP-type"/>
</dbReference>
<dbReference type="PROSITE" id="PS00383">
    <property type="entry name" value="TYR_PHOSPHATASE_1"/>
    <property type="match status" value="1"/>
</dbReference>
<dbReference type="AlphaFoldDB" id="E9E1R1"/>
<dbReference type="eggNOG" id="ENOG502SB6D">
    <property type="taxonomic scope" value="Eukaryota"/>
</dbReference>
<dbReference type="Pfam" id="PF13350">
    <property type="entry name" value="Y_phosphatase3"/>
    <property type="match status" value="1"/>
</dbReference>
<dbReference type="Gene3D" id="3.90.190.10">
    <property type="entry name" value="Protein tyrosine phosphatase superfamily"/>
    <property type="match status" value="1"/>
</dbReference>
<evidence type="ECO:0000313" key="2">
    <source>
        <dbReference type="EMBL" id="EFY90121.1"/>
    </source>
</evidence>
<feature type="domain" description="Tyrosine specific protein phosphatases" evidence="1">
    <location>
        <begin position="158"/>
        <end position="186"/>
    </location>
</feature>
<dbReference type="OrthoDB" id="449382at2759"/>
<name>E9E1R1_METAQ</name>
<gene>
    <name evidence="2" type="ORF">MAC_03879</name>
</gene>
<reference evidence="2 3" key="1">
    <citation type="journal article" date="2011" name="PLoS Genet.">
        <title>Genome sequencing and comparative transcriptomics of the model entomopathogenic fungi Metarhizium anisopliae and M. acridum.</title>
        <authorList>
            <person name="Gao Q."/>
            <person name="Jin K."/>
            <person name="Ying S.H."/>
            <person name="Zhang Y."/>
            <person name="Xiao G."/>
            <person name="Shang Y."/>
            <person name="Duan Z."/>
            <person name="Hu X."/>
            <person name="Xie X.Q."/>
            <person name="Zhou G."/>
            <person name="Peng G."/>
            <person name="Luo Z."/>
            <person name="Huang W."/>
            <person name="Wang B."/>
            <person name="Fang W."/>
            <person name="Wang S."/>
            <person name="Zhong Y."/>
            <person name="Ma L.J."/>
            <person name="St Leger R.J."/>
            <person name="Zhao G.P."/>
            <person name="Pei Y."/>
            <person name="Feng M.G."/>
            <person name="Xia Y."/>
            <person name="Wang C."/>
        </authorList>
    </citation>
    <scope>NUCLEOTIDE SEQUENCE [LARGE SCALE GENOMIC DNA]</scope>
    <source>
        <strain evidence="2 3">CQMa 102</strain>
    </source>
</reference>
<dbReference type="GO" id="GO:0004721">
    <property type="term" value="F:phosphoprotein phosphatase activity"/>
    <property type="evidence" value="ECO:0007669"/>
    <property type="project" value="InterPro"/>
</dbReference>
<dbReference type="InParanoid" id="E9E1R1"/>
<protein>
    <recommendedName>
        <fullName evidence="1">Tyrosine specific protein phosphatases domain-containing protein</fullName>
    </recommendedName>
</protein>
<dbReference type="OMA" id="ELRPQYW"/>
<evidence type="ECO:0000259" key="1">
    <source>
        <dbReference type="PROSITE" id="PS50056"/>
    </source>
</evidence>
<sequence>MTIKPITPVTPLSAADLDALSATDVRTPITAEALFPALSSPPFIPSRSLFNLRDLGAVPGSALTTTRFYRSGFLEGASRDPEALAWLASHVRRIFDLRIPEERDKAPDPVVPGVENVWLAPEEGYPMPPLEDYAVGGGETAWKKEYMNCALAYRPVIRKILEHVRDRPTEPVLFHCTAGRDRTGVVAGLLHALAASTAEASTRDYMLSRIGTEPAREKLLHYAMSTLGVSDPETPRFYNLVSLRPTFWARFQEALDERFGGWEGYVTSGMGFSEAELDKIKLNLRS</sequence>
<dbReference type="STRING" id="655827.E9E1R1"/>
<accession>E9E1R1</accession>
<dbReference type="KEGG" id="maw:19248190"/>
<evidence type="ECO:0000313" key="3">
    <source>
        <dbReference type="Proteomes" id="UP000002499"/>
    </source>
</evidence>